<sequence length="193" mass="23229">MNLKSWHYIKFLLKATNQHGVHSPFVYNLVTKCFYDKTKYTDYKTLDKIRKGKVSRKKSRLLYRIVRYFNPQSVVIFGSTKDAINKTILLAQPEVKLLEEHDWPDYEVRKPFDLIYFDSSDKADYLKALVYLLETTTNDTVWIFNHIHNDPEFSAVWKTIKRHKKVRVTIDLFFWGLVFFRGEQVKEHFRIRV</sequence>
<proteinExistence type="predicted"/>
<name>A0ABW7N2X7_9FLAO</name>
<organism evidence="1 2">
    <name type="scientific">Gaetbulibacter aestuarii</name>
    <dbReference type="NCBI Taxonomy" id="1502358"/>
    <lineage>
        <taxon>Bacteria</taxon>
        <taxon>Pseudomonadati</taxon>
        <taxon>Bacteroidota</taxon>
        <taxon>Flavobacteriia</taxon>
        <taxon>Flavobacteriales</taxon>
        <taxon>Flavobacteriaceae</taxon>
        <taxon>Gaetbulibacter</taxon>
    </lineage>
</organism>
<dbReference type="EMBL" id="JBAWKB010000002">
    <property type="protein sequence ID" value="MFH6771942.1"/>
    <property type="molecule type" value="Genomic_DNA"/>
</dbReference>
<dbReference type="Proteomes" id="UP001610100">
    <property type="component" value="Unassembled WGS sequence"/>
</dbReference>
<reference evidence="1 2" key="1">
    <citation type="submission" date="2024-02" db="EMBL/GenBank/DDBJ databases">
        <title>A Gaetbulibacter species isolated from tidal flats and genomic insights of their niches.</title>
        <authorList>
            <person name="Ye Y."/>
        </authorList>
    </citation>
    <scope>NUCLEOTIDE SEQUENCE [LARGE SCALE GENOMIC DNA]</scope>
    <source>
        <strain evidence="1 2">KYW382</strain>
    </source>
</reference>
<comment type="caution">
    <text evidence="1">The sequence shown here is derived from an EMBL/GenBank/DDBJ whole genome shotgun (WGS) entry which is preliminary data.</text>
</comment>
<keyword evidence="2" id="KW-1185">Reference proteome</keyword>
<accession>A0ABW7N2X7</accession>
<evidence type="ECO:0000313" key="2">
    <source>
        <dbReference type="Proteomes" id="UP001610100"/>
    </source>
</evidence>
<dbReference type="RefSeq" id="WP_344741170.1">
    <property type="nucleotide sequence ID" value="NZ_BAABAY010000002.1"/>
</dbReference>
<evidence type="ECO:0000313" key="1">
    <source>
        <dbReference type="EMBL" id="MFH6771942.1"/>
    </source>
</evidence>
<protein>
    <submittedName>
        <fullName evidence="1">Uncharacterized protein</fullName>
    </submittedName>
</protein>
<gene>
    <name evidence="1" type="ORF">V8G58_08360</name>
</gene>